<feature type="region of interest" description="Disordered" evidence="1">
    <location>
        <begin position="88"/>
        <end position="110"/>
    </location>
</feature>
<reference evidence="3" key="1">
    <citation type="journal article" date="2017" name="Nat. Ecol. Evol.">
        <title>Genome expansion and lineage-specific genetic innovations in the forest pathogenic fungi Armillaria.</title>
        <authorList>
            <person name="Sipos G."/>
            <person name="Prasanna A.N."/>
            <person name="Walter M.C."/>
            <person name="O'Connor E."/>
            <person name="Balint B."/>
            <person name="Krizsan K."/>
            <person name="Kiss B."/>
            <person name="Hess J."/>
            <person name="Varga T."/>
            <person name="Slot J."/>
            <person name="Riley R."/>
            <person name="Boka B."/>
            <person name="Rigling D."/>
            <person name="Barry K."/>
            <person name="Lee J."/>
            <person name="Mihaltcheva S."/>
            <person name="LaButti K."/>
            <person name="Lipzen A."/>
            <person name="Waldron R."/>
            <person name="Moloney N.M."/>
            <person name="Sperisen C."/>
            <person name="Kredics L."/>
            <person name="Vagvoelgyi C."/>
            <person name="Patrignani A."/>
            <person name="Fitzpatrick D."/>
            <person name="Nagy I."/>
            <person name="Doyle S."/>
            <person name="Anderson J.B."/>
            <person name="Grigoriev I.V."/>
            <person name="Gueldener U."/>
            <person name="Muensterkoetter M."/>
            <person name="Nagy L.G."/>
        </authorList>
    </citation>
    <scope>NUCLEOTIDE SEQUENCE [LARGE SCALE GENOMIC DNA]</scope>
    <source>
        <strain evidence="3">28-4</strain>
    </source>
</reference>
<gene>
    <name evidence="2" type="ORF">ARMSODRAFT_996631</name>
</gene>
<evidence type="ECO:0000256" key="1">
    <source>
        <dbReference type="SAM" id="MobiDB-lite"/>
    </source>
</evidence>
<protein>
    <submittedName>
        <fullName evidence="2">Uncharacterized protein</fullName>
    </submittedName>
</protein>
<evidence type="ECO:0000313" key="2">
    <source>
        <dbReference type="EMBL" id="PBK65091.1"/>
    </source>
</evidence>
<dbReference type="EMBL" id="KZ293447">
    <property type="protein sequence ID" value="PBK65091.1"/>
    <property type="molecule type" value="Genomic_DNA"/>
</dbReference>
<sequence>MWQLTQSPEDEKLRTALANMRYKAITKADIAFLQSKIAGRPTASNITDPSFRNVSIITGLNVHKDEYNRIGAIRFAEETGQDLVSFYSDDRMSSSTDNPGRPARGKGNRSTIQSVTGRLCHMLWSTSPSANDKQILPILTLCKSMPIMIRSNSATELCITKGQEGTVYAWIEGVGPFQKPVLEVLFVSLTNPPSEVRLPGLPPNVVPVIRTAATVVCSLPDDTMVKISRTQVEVVLNFAMTDFASQGKT</sequence>
<proteinExistence type="predicted"/>
<dbReference type="STRING" id="1076256.A0A2H3B2J7"/>
<keyword evidence="3" id="KW-1185">Reference proteome</keyword>
<accession>A0A2H3B2J7</accession>
<name>A0A2H3B2J7_9AGAR</name>
<dbReference type="Proteomes" id="UP000218334">
    <property type="component" value="Unassembled WGS sequence"/>
</dbReference>
<dbReference type="AlphaFoldDB" id="A0A2H3B2J7"/>
<organism evidence="2 3">
    <name type="scientific">Armillaria solidipes</name>
    <dbReference type="NCBI Taxonomy" id="1076256"/>
    <lineage>
        <taxon>Eukaryota</taxon>
        <taxon>Fungi</taxon>
        <taxon>Dikarya</taxon>
        <taxon>Basidiomycota</taxon>
        <taxon>Agaricomycotina</taxon>
        <taxon>Agaricomycetes</taxon>
        <taxon>Agaricomycetidae</taxon>
        <taxon>Agaricales</taxon>
        <taxon>Marasmiineae</taxon>
        <taxon>Physalacriaceae</taxon>
        <taxon>Armillaria</taxon>
    </lineage>
</organism>
<evidence type="ECO:0000313" key="3">
    <source>
        <dbReference type="Proteomes" id="UP000218334"/>
    </source>
</evidence>